<protein>
    <submittedName>
        <fullName evidence="2">E3 ubiquitin-protein ligase CBL</fullName>
    </submittedName>
</protein>
<sequence>MSGFASTWMNRIHNMVGGQANVASSILEWASTQSGDSSLKVSSVPTVSNQEDRKLLEKTYKQMEAVIRACQQPRLNLKSSPPFILEILPSMSQLLSQIFAKNPDSLQTNEYLKIFINNLLSKCKETHRLFRNIDIFIEDSSSRSSLTLQSLVFSHMLHELKSQFPDGEFVGKRFRITKKDASNFWADYFGDRTIVPWEEFRAEFGKVHKICIGVQTSALLQTIDLTKNNYISNFEFDVFTRLFHPWITLIQNWECLAVTHPAYMSFITYEEVKRKLQRFTKKPGSYVFRLSCTRLGSWAIGYVAKDHKIYQTIPQNKSLIQSLVDGYKDQ</sequence>
<evidence type="ECO:0000313" key="2">
    <source>
        <dbReference type="WBParaSite" id="ES5_v2.g19165.t1"/>
    </source>
</evidence>
<evidence type="ECO:0000313" key="1">
    <source>
        <dbReference type="Proteomes" id="UP000887579"/>
    </source>
</evidence>
<name>A0AC34FP58_9BILA</name>
<proteinExistence type="predicted"/>
<accession>A0AC34FP58</accession>
<reference evidence="2" key="1">
    <citation type="submission" date="2022-11" db="UniProtKB">
        <authorList>
            <consortium name="WormBaseParasite"/>
        </authorList>
    </citation>
    <scope>IDENTIFICATION</scope>
</reference>
<dbReference type="WBParaSite" id="ES5_v2.g19165.t1">
    <property type="protein sequence ID" value="ES5_v2.g19165.t1"/>
    <property type="gene ID" value="ES5_v2.g19165"/>
</dbReference>
<dbReference type="Proteomes" id="UP000887579">
    <property type="component" value="Unplaced"/>
</dbReference>
<organism evidence="1 2">
    <name type="scientific">Panagrolaimus sp. ES5</name>
    <dbReference type="NCBI Taxonomy" id="591445"/>
    <lineage>
        <taxon>Eukaryota</taxon>
        <taxon>Metazoa</taxon>
        <taxon>Ecdysozoa</taxon>
        <taxon>Nematoda</taxon>
        <taxon>Chromadorea</taxon>
        <taxon>Rhabditida</taxon>
        <taxon>Tylenchina</taxon>
        <taxon>Panagrolaimomorpha</taxon>
        <taxon>Panagrolaimoidea</taxon>
        <taxon>Panagrolaimidae</taxon>
        <taxon>Panagrolaimus</taxon>
    </lineage>
</organism>